<protein>
    <submittedName>
        <fullName evidence="2">Uncharacterized protein</fullName>
    </submittedName>
</protein>
<feature type="compositionally biased region" description="Basic and acidic residues" evidence="1">
    <location>
        <begin position="46"/>
        <end position="61"/>
    </location>
</feature>
<accession>A0AAD8Z6U8</accession>
<proteinExistence type="predicted"/>
<reference evidence="2" key="1">
    <citation type="submission" date="2023-03" db="EMBL/GenBank/DDBJ databases">
        <title>Electrophorus voltai genome.</title>
        <authorList>
            <person name="Bian C."/>
        </authorList>
    </citation>
    <scope>NUCLEOTIDE SEQUENCE</scope>
    <source>
        <strain evidence="2">CB-2022</strain>
        <tissue evidence="2">Muscle</tissue>
    </source>
</reference>
<evidence type="ECO:0000256" key="1">
    <source>
        <dbReference type="SAM" id="MobiDB-lite"/>
    </source>
</evidence>
<feature type="compositionally biased region" description="Acidic residues" evidence="1">
    <location>
        <begin position="94"/>
        <end position="103"/>
    </location>
</feature>
<dbReference type="EMBL" id="JAROKS010000017">
    <property type="protein sequence ID" value="KAK1793962.1"/>
    <property type="molecule type" value="Genomic_DNA"/>
</dbReference>
<keyword evidence="3" id="KW-1185">Reference proteome</keyword>
<evidence type="ECO:0000313" key="3">
    <source>
        <dbReference type="Proteomes" id="UP001239994"/>
    </source>
</evidence>
<feature type="non-terminal residue" evidence="2">
    <location>
        <position position="174"/>
    </location>
</feature>
<organism evidence="2 3">
    <name type="scientific">Electrophorus voltai</name>
    <dbReference type="NCBI Taxonomy" id="2609070"/>
    <lineage>
        <taxon>Eukaryota</taxon>
        <taxon>Metazoa</taxon>
        <taxon>Chordata</taxon>
        <taxon>Craniata</taxon>
        <taxon>Vertebrata</taxon>
        <taxon>Euteleostomi</taxon>
        <taxon>Actinopterygii</taxon>
        <taxon>Neopterygii</taxon>
        <taxon>Teleostei</taxon>
        <taxon>Ostariophysi</taxon>
        <taxon>Gymnotiformes</taxon>
        <taxon>Gymnotoidei</taxon>
        <taxon>Gymnotidae</taxon>
        <taxon>Electrophorus</taxon>
    </lineage>
</organism>
<sequence>MHAGHDATLQDPFKHTNMSTTITELRGGTHWTILGPDYGPGSDSAESYRDQPDYKNRHSEEDSTTPTWITIRDDCGEKREYSDISLRSDMGSDYAEDPPMEVEEVLHGDSPADSDALSVVSENDAPPAPTRWPKAPTRSLEEGEEAIPVPTLETGKVAGAPLVAGQQRLPPPKS</sequence>
<name>A0AAD8Z6U8_9TELE</name>
<feature type="region of interest" description="Disordered" evidence="1">
    <location>
        <begin position="34"/>
        <end position="67"/>
    </location>
</feature>
<feature type="region of interest" description="Disordered" evidence="1">
    <location>
        <begin position="86"/>
        <end position="174"/>
    </location>
</feature>
<gene>
    <name evidence="2" type="ORF">P4O66_010876</name>
</gene>
<comment type="caution">
    <text evidence="2">The sequence shown here is derived from an EMBL/GenBank/DDBJ whole genome shotgun (WGS) entry which is preliminary data.</text>
</comment>
<dbReference type="AlphaFoldDB" id="A0AAD8Z6U8"/>
<evidence type="ECO:0000313" key="2">
    <source>
        <dbReference type="EMBL" id="KAK1793962.1"/>
    </source>
</evidence>
<dbReference type="Proteomes" id="UP001239994">
    <property type="component" value="Unassembled WGS sequence"/>
</dbReference>